<evidence type="ECO:0000313" key="1">
    <source>
        <dbReference type="EMBL" id="KAK7505432.1"/>
    </source>
</evidence>
<protein>
    <submittedName>
        <fullName evidence="1">Uncharacterized protein</fullName>
    </submittedName>
</protein>
<organism evidence="1 2">
    <name type="scientific">Batillaria attramentaria</name>
    <dbReference type="NCBI Taxonomy" id="370345"/>
    <lineage>
        <taxon>Eukaryota</taxon>
        <taxon>Metazoa</taxon>
        <taxon>Spiralia</taxon>
        <taxon>Lophotrochozoa</taxon>
        <taxon>Mollusca</taxon>
        <taxon>Gastropoda</taxon>
        <taxon>Caenogastropoda</taxon>
        <taxon>Sorbeoconcha</taxon>
        <taxon>Cerithioidea</taxon>
        <taxon>Batillariidae</taxon>
        <taxon>Batillaria</taxon>
    </lineage>
</organism>
<evidence type="ECO:0000313" key="2">
    <source>
        <dbReference type="Proteomes" id="UP001519460"/>
    </source>
</evidence>
<dbReference type="Proteomes" id="UP001519460">
    <property type="component" value="Unassembled WGS sequence"/>
</dbReference>
<name>A0ABD0M1F3_9CAEN</name>
<dbReference type="AlphaFoldDB" id="A0ABD0M1F3"/>
<reference evidence="1 2" key="1">
    <citation type="journal article" date="2023" name="Sci. Data">
        <title>Genome assembly of the Korean intertidal mud-creeper Batillaria attramentaria.</title>
        <authorList>
            <person name="Patra A.K."/>
            <person name="Ho P.T."/>
            <person name="Jun S."/>
            <person name="Lee S.J."/>
            <person name="Kim Y."/>
            <person name="Won Y.J."/>
        </authorList>
    </citation>
    <scope>NUCLEOTIDE SEQUENCE [LARGE SCALE GENOMIC DNA]</scope>
    <source>
        <strain evidence="1">Wonlab-2016</strain>
    </source>
</reference>
<sequence length="163" mass="18446">MSNSHAATNGVGGRAAVREVDSSITLLKDPLHVKREACACEHYQCYWRFTQGCDCCIAQQPKGRAAPREVDSSQTLLNQQLEGKRLVHECPCEDHFCYWKFHQGCRCCLPQPKERAAPSEQEELHVKRDSCPCEKDICYWKFHHGCRCCMPEPAPVPVSPVEG</sequence>
<accession>A0ABD0M1F3</accession>
<proteinExistence type="predicted"/>
<gene>
    <name evidence="1" type="ORF">BaRGS_00003177</name>
</gene>
<comment type="caution">
    <text evidence="1">The sequence shown here is derived from an EMBL/GenBank/DDBJ whole genome shotgun (WGS) entry which is preliminary data.</text>
</comment>
<keyword evidence="2" id="KW-1185">Reference proteome</keyword>
<dbReference type="EMBL" id="JACVVK020000010">
    <property type="protein sequence ID" value="KAK7505432.1"/>
    <property type="molecule type" value="Genomic_DNA"/>
</dbReference>